<evidence type="ECO:0000313" key="1">
    <source>
        <dbReference type="EMBL" id="MEZ8210065.1"/>
    </source>
</evidence>
<sequence length="185" mass="21638">MNKFESTLFDNVELKHIALDDLVPDDILEKLYSEANPIALLRTQPKVNFNNEYLFNFSTLQSPVIAYPSRRYFRYLVGSFTIENLRTANAQKLISPDYELPVFVLKKKPSETIRRRIIQFDLTDNLLDKCFVSDTKKILFILKKWFKKDVGKRSILQSEEWRSLYPQITSTEALASYLSASKKDI</sequence>
<name>A0ABV4MKK0_9VIBR</name>
<comment type="caution">
    <text evidence="1">The sequence shown here is derived from an EMBL/GenBank/DDBJ whole genome shotgun (WGS) entry which is preliminary data.</text>
</comment>
<reference evidence="1 2" key="1">
    <citation type="submission" date="2024-06" db="EMBL/GenBank/DDBJ databases">
        <authorList>
            <person name="Steensen K."/>
            <person name="Seneca J."/>
            <person name="Bartlau N."/>
            <person name="Yu A.X."/>
            <person name="Polz M.F."/>
        </authorList>
    </citation>
    <scope>NUCLEOTIDE SEQUENCE [LARGE SCALE GENOMIC DNA]</scope>
    <source>
        <strain evidence="1 2">1F146</strain>
    </source>
</reference>
<proteinExistence type="predicted"/>
<organism evidence="1 2">
    <name type="scientific">Vibrio bivalvicida</name>
    <dbReference type="NCBI Taxonomy" id="1276888"/>
    <lineage>
        <taxon>Bacteria</taxon>
        <taxon>Pseudomonadati</taxon>
        <taxon>Pseudomonadota</taxon>
        <taxon>Gammaproteobacteria</taxon>
        <taxon>Vibrionales</taxon>
        <taxon>Vibrionaceae</taxon>
        <taxon>Vibrio</taxon>
        <taxon>Vibrio oreintalis group</taxon>
    </lineage>
</organism>
<dbReference type="RefSeq" id="WP_371726493.1">
    <property type="nucleotide sequence ID" value="NZ_JBGOOS010000022.1"/>
</dbReference>
<protein>
    <submittedName>
        <fullName evidence="1">Uncharacterized protein</fullName>
    </submittedName>
</protein>
<evidence type="ECO:0000313" key="2">
    <source>
        <dbReference type="Proteomes" id="UP001569151"/>
    </source>
</evidence>
<dbReference type="EMBL" id="JBGOOS010000022">
    <property type="protein sequence ID" value="MEZ8210065.1"/>
    <property type="molecule type" value="Genomic_DNA"/>
</dbReference>
<accession>A0ABV4MKK0</accession>
<keyword evidence="2" id="KW-1185">Reference proteome</keyword>
<gene>
    <name evidence="1" type="ORF">ACED39_14905</name>
</gene>
<dbReference type="Proteomes" id="UP001569151">
    <property type="component" value="Unassembled WGS sequence"/>
</dbReference>